<evidence type="ECO:0000313" key="2">
    <source>
        <dbReference type="Proteomes" id="UP001240171"/>
    </source>
</evidence>
<proteinExistence type="predicted"/>
<evidence type="ECO:0000313" key="1">
    <source>
        <dbReference type="EMBL" id="MDO7907285.1"/>
    </source>
</evidence>
<name>A0ABT9CEJ2_9BACL</name>
<sequence>MEDSLILVTAPNEAGRNFIKLLMYKKLAFAVLTNSAHEEKKLKKMGVARIIRINTAHAENWFLPHECVGKVFIFENSLNLTCRFLQICRSWTRERVCVITQSGNPQGIYKGMGADQVVYRLKGELGFLLNPESVPESRTI</sequence>
<dbReference type="Proteomes" id="UP001240171">
    <property type="component" value="Unassembled WGS sequence"/>
</dbReference>
<reference evidence="1 2" key="1">
    <citation type="submission" date="2023-07" db="EMBL/GenBank/DDBJ databases">
        <title>Paenibacillus sp. JX-17 nov. isolated from soil.</title>
        <authorList>
            <person name="Wan Y."/>
            <person name="Liu B."/>
        </authorList>
    </citation>
    <scope>NUCLEOTIDE SEQUENCE [LARGE SCALE GENOMIC DNA]</scope>
    <source>
        <strain evidence="1 2">JX-17</strain>
    </source>
</reference>
<accession>A0ABT9CEJ2</accession>
<organism evidence="1 2">
    <name type="scientific">Paenibacillus lacisoli</name>
    <dbReference type="NCBI Taxonomy" id="3064525"/>
    <lineage>
        <taxon>Bacteria</taxon>
        <taxon>Bacillati</taxon>
        <taxon>Bacillota</taxon>
        <taxon>Bacilli</taxon>
        <taxon>Bacillales</taxon>
        <taxon>Paenibacillaceae</taxon>
        <taxon>Paenibacillus</taxon>
    </lineage>
</organism>
<keyword evidence="2" id="KW-1185">Reference proteome</keyword>
<gene>
    <name evidence="1" type="ORF">Q5741_12800</name>
</gene>
<dbReference type="RefSeq" id="WP_305024485.1">
    <property type="nucleotide sequence ID" value="NZ_JAUQTB010000006.1"/>
</dbReference>
<comment type="caution">
    <text evidence="1">The sequence shown here is derived from an EMBL/GenBank/DDBJ whole genome shotgun (WGS) entry which is preliminary data.</text>
</comment>
<protein>
    <submittedName>
        <fullName evidence="1">Uncharacterized protein</fullName>
    </submittedName>
</protein>
<dbReference type="EMBL" id="JAUQTB010000006">
    <property type="protein sequence ID" value="MDO7907285.1"/>
    <property type="molecule type" value="Genomic_DNA"/>
</dbReference>